<name>A0A9P4K0Y7_9PLEO</name>
<evidence type="ECO:0000313" key="6">
    <source>
        <dbReference type="EMBL" id="KAF2259956.1"/>
    </source>
</evidence>
<dbReference type="Pfam" id="PF04909">
    <property type="entry name" value="Amidohydro_2"/>
    <property type="match status" value="1"/>
</dbReference>
<dbReference type="InterPro" id="IPR032466">
    <property type="entry name" value="Metal_Hydrolase"/>
</dbReference>
<protein>
    <recommendedName>
        <fullName evidence="1">Glutamine synthetase</fullName>
    </recommendedName>
</protein>
<dbReference type="SUPFAM" id="SSF51556">
    <property type="entry name" value="Metallo-dependent hydrolases"/>
    <property type="match status" value="1"/>
</dbReference>
<evidence type="ECO:0000256" key="2">
    <source>
        <dbReference type="PROSITE-ProRule" id="PRU01331"/>
    </source>
</evidence>
<dbReference type="InterPro" id="IPR036651">
    <property type="entry name" value="Gln_synt_N_sf"/>
</dbReference>
<dbReference type="Gene3D" id="3.20.20.140">
    <property type="entry name" value="Metal-dependent hydrolases"/>
    <property type="match status" value="1"/>
</dbReference>
<keyword evidence="7" id="KW-1185">Reference proteome</keyword>
<dbReference type="InterPro" id="IPR008146">
    <property type="entry name" value="Gln_synth_cat_dom"/>
</dbReference>
<proteinExistence type="inferred from homology"/>
<feature type="domain" description="GS catalytic" evidence="5">
    <location>
        <begin position="599"/>
        <end position="924"/>
    </location>
</feature>
<dbReference type="GO" id="GO:0016787">
    <property type="term" value="F:hydrolase activity"/>
    <property type="evidence" value="ECO:0007669"/>
    <property type="project" value="InterPro"/>
</dbReference>
<dbReference type="OrthoDB" id="3364440at2759"/>
<dbReference type="PANTHER" id="PTHR43383">
    <property type="entry name" value="NODULIN 6"/>
    <property type="match status" value="1"/>
</dbReference>
<dbReference type="EMBL" id="ML986692">
    <property type="protein sequence ID" value="KAF2259956.1"/>
    <property type="molecule type" value="Genomic_DNA"/>
</dbReference>
<dbReference type="Gene3D" id="3.10.20.70">
    <property type="entry name" value="Glutamine synthetase, N-terminal domain"/>
    <property type="match status" value="1"/>
</dbReference>
<feature type="region of interest" description="Disordered" evidence="4">
    <location>
        <begin position="437"/>
        <end position="482"/>
    </location>
</feature>
<reference evidence="7" key="1">
    <citation type="journal article" date="2020" name="Stud. Mycol.">
        <title>101 Dothideomycetes genomes: A test case for predicting lifestyles and emergence of pathogens.</title>
        <authorList>
            <person name="Haridas S."/>
            <person name="Albert R."/>
            <person name="Binder M."/>
            <person name="Bloem J."/>
            <person name="LaButti K."/>
            <person name="Salamov A."/>
            <person name="Andreopoulos B."/>
            <person name="Baker S."/>
            <person name="Barry K."/>
            <person name="Bills G."/>
            <person name="Bluhm B."/>
            <person name="Cannon C."/>
            <person name="Castanera R."/>
            <person name="Culley D."/>
            <person name="Daum C."/>
            <person name="Ezra D."/>
            <person name="Gonzalez J."/>
            <person name="Henrissat B."/>
            <person name="Kuo A."/>
            <person name="Liang C."/>
            <person name="Lipzen A."/>
            <person name="Lutzoni F."/>
            <person name="Magnuson J."/>
            <person name="Mondo S."/>
            <person name="Nolan M."/>
            <person name="Ohm R."/>
            <person name="Pangilinan J."/>
            <person name="Park H.-J."/>
            <person name="Ramirez L."/>
            <person name="Alfaro M."/>
            <person name="Sun H."/>
            <person name="Tritt A."/>
            <person name="Yoshinaga Y."/>
            <person name="Zwiers L.-H."/>
            <person name="Turgeon B."/>
            <person name="Goodwin S."/>
            <person name="Spatafora J."/>
            <person name="Crous P."/>
            <person name="Grigoriev I."/>
        </authorList>
    </citation>
    <scope>NUCLEOTIDE SEQUENCE [LARGE SCALE GENOMIC DNA]</scope>
    <source>
        <strain evidence="7">CBS 304.66</strain>
    </source>
</reference>
<evidence type="ECO:0000256" key="4">
    <source>
        <dbReference type="SAM" id="MobiDB-lite"/>
    </source>
</evidence>
<dbReference type="Pfam" id="PF00120">
    <property type="entry name" value="Gln-synt_C"/>
    <property type="match status" value="1"/>
</dbReference>
<dbReference type="InterPro" id="IPR014746">
    <property type="entry name" value="Gln_synth/guanido_kin_cat_dom"/>
</dbReference>
<dbReference type="SMART" id="SM01230">
    <property type="entry name" value="Gln-synt_C"/>
    <property type="match status" value="1"/>
</dbReference>
<accession>A0A9P4K0Y7</accession>
<evidence type="ECO:0000313" key="7">
    <source>
        <dbReference type="Proteomes" id="UP000800093"/>
    </source>
</evidence>
<comment type="similarity">
    <text evidence="2 3">Belongs to the glutamine synthetase family.</text>
</comment>
<evidence type="ECO:0000259" key="5">
    <source>
        <dbReference type="PROSITE" id="PS51987"/>
    </source>
</evidence>
<dbReference type="AlphaFoldDB" id="A0A9P4K0Y7"/>
<dbReference type="Gene3D" id="3.30.590.10">
    <property type="entry name" value="Glutamine synthetase/guanido kinase, catalytic domain"/>
    <property type="match status" value="1"/>
</dbReference>
<gene>
    <name evidence="6" type="ORF">CC78DRAFT_585342</name>
</gene>
<dbReference type="SUPFAM" id="SSF55931">
    <property type="entry name" value="Glutamine synthetase/guanido kinase"/>
    <property type="match status" value="1"/>
</dbReference>
<comment type="caution">
    <text evidence="6">The sequence shown here is derived from an EMBL/GenBank/DDBJ whole genome shotgun (WGS) entry which is preliminary data.</text>
</comment>
<dbReference type="PROSITE" id="PS51987">
    <property type="entry name" value="GS_CATALYTIC"/>
    <property type="match status" value="1"/>
</dbReference>
<dbReference type="GO" id="GO:0006542">
    <property type="term" value="P:glutamine biosynthetic process"/>
    <property type="evidence" value="ECO:0007669"/>
    <property type="project" value="InterPro"/>
</dbReference>
<sequence length="924" mass="105103">MNSLPSPPPPPPPPTLEQVCHVVNNYPIIDNHAHNLLLPTHLDTVPFETITTEAQGRALRDTFKSLPHLRAARQLRQLYELQDNADWDDVREQRIEWLRSAPERLYQKCFEGTHALLLDDGLTGPGKVYPYDHHDRYAKAPSKRIVRIETVAEQLMESILRDASEGDLRDESYLTDIWITFTEEFEREIQEAIQDTEVAGFKTVICYRTGLDIEPDYEIAAREVGDPFERYVERCIRKRKFRIQKKPLNDYLVLRALEVLSERLPHKEALSKPLQLHTGLGDNDIGLRESNPAYLQPLIENYSRIPFVLLHSAYPYTQEAGYLATVYKHVYLDVGEVFPMVSRDGQKTILRQALELTPGSKLLYSTDGHYFPETFWLANKQFREVWLEILLEYIEKEDITPHQAIAMTKDILFNNANSLYDLRYQADYQDLATEAPKPIAWHPKPDPPAETSGPLPSVPLFRSEGPTASPSQTPSFPPPPQSPQVYDLSVFEAFMQRNSEVKYVYVEWLDYMATIRARILPIKEFEGLIREGNRIGISQGNTGTLQNDGITPVVNPVGQIYVEPDLRSLRRTHRKDPLPSATVLSFWRDEAGNPIRECPRSNLEILVNDLKFNHGISLLIGFEIEVTFLKQSTSTTDHSPYMPLTQTHAWGTLTPEQWLHLPLLIEIADNLQETGIPLQQFHAESGPGQYEFVLPPLPPLLAIDTLIQARQMIAQIAATHNLRATLHPQPFPGIGTAAHAHISLDPPNRDIQFFVGGVLRHLAAICAFSMPERSSYARVKDDAWTGGTWVAWGTQNRETPLRRVRDGRWEVRCLDGLANMYFALSAIVGAGLLGVKSGENEFVEKDVNVNPSLLSESQRREFGVTEKMPTSVEEAMAALEEDEMLGTVLANGFVRDFLSMKRAEQEMLGKMGDEERRVWLIERY</sequence>
<dbReference type="GO" id="GO:0004356">
    <property type="term" value="F:glutamine synthetase activity"/>
    <property type="evidence" value="ECO:0007669"/>
    <property type="project" value="InterPro"/>
</dbReference>
<evidence type="ECO:0000256" key="3">
    <source>
        <dbReference type="RuleBase" id="RU000384"/>
    </source>
</evidence>
<evidence type="ECO:0000256" key="1">
    <source>
        <dbReference type="ARBA" id="ARBA00021364"/>
    </source>
</evidence>
<dbReference type="Proteomes" id="UP000800093">
    <property type="component" value="Unassembled WGS sequence"/>
</dbReference>
<dbReference type="InterPro" id="IPR006680">
    <property type="entry name" value="Amidohydro-rel"/>
</dbReference>
<dbReference type="PANTHER" id="PTHR43383:SF2">
    <property type="entry name" value="AMIDOHYDROLASE 2 FAMILY PROTEIN"/>
    <property type="match status" value="1"/>
</dbReference>
<organism evidence="6 7">
    <name type="scientific">Lojkania enalia</name>
    <dbReference type="NCBI Taxonomy" id="147567"/>
    <lineage>
        <taxon>Eukaryota</taxon>
        <taxon>Fungi</taxon>
        <taxon>Dikarya</taxon>
        <taxon>Ascomycota</taxon>
        <taxon>Pezizomycotina</taxon>
        <taxon>Dothideomycetes</taxon>
        <taxon>Pleosporomycetidae</taxon>
        <taxon>Pleosporales</taxon>
        <taxon>Pleosporales incertae sedis</taxon>
        <taxon>Lojkania</taxon>
    </lineage>
</organism>